<dbReference type="RefSeq" id="WP_057944385.1">
    <property type="nucleotide sequence ID" value="NZ_CP011131.1"/>
</dbReference>
<dbReference type="Proteomes" id="UP000829194">
    <property type="component" value="Chromosome"/>
</dbReference>
<sequence>MASKATLNSVKPRVRGLLALALATVLLSLAVTVLRKPERDGWIALPPQPMDASDPDIRQLLTKSEMLTPRQHVGEAPADASLAQRCGEEDAEAEIVPAGQPAAAPVTDWVSPGAPSPPPLPDERYIMVIAGAPTGPSHTRRVQIDIDGDRARVLISNGDWRHAGTTPGSAADIRSEQRLSLSALAPLREAWQVPELWSANQRSGVWCAGHNGLREAFFEACVHGRYYARDRACDRNAQEPLAQLWKRVVELTPSSGPAH</sequence>
<evidence type="ECO:0000313" key="1">
    <source>
        <dbReference type="EMBL" id="UNP28842.1"/>
    </source>
</evidence>
<reference evidence="1 2" key="1">
    <citation type="submission" date="2022-03" db="EMBL/GenBank/DDBJ databases">
        <title>Complete genome sequence of Lysobacter capsici VKM B-2533 and Lysobacter gummosus 10.1.1, promising sources of lytic agents.</title>
        <authorList>
            <person name="Tarlachkov S.V."/>
            <person name="Kudryakova I.V."/>
            <person name="Afoshin A.S."/>
            <person name="Leontyevskaya E.A."/>
            <person name="Leontyevskaya N.V."/>
        </authorList>
    </citation>
    <scope>NUCLEOTIDE SEQUENCE [LARGE SCALE GENOMIC DNA]</scope>
    <source>
        <strain evidence="1 2">10.1.1</strain>
    </source>
</reference>
<proteinExistence type="predicted"/>
<organism evidence="1 2">
    <name type="scientific">Lysobacter gummosus</name>
    <dbReference type="NCBI Taxonomy" id="262324"/>
    <lineage>
        <taxon>Bacteria</taxon>
        <taxon>Pseudomonadati</taxon>
        <taxon>Pseudomonadota</taxon>
        <taxon>Gammaproteobacteria</taxon>
        <taxon>Lysobacterales</taxon>
        <taxon>Lysobacteraceae</taxon>
        <taxon>Lysobacter</taxon>
    </lineage>
</organism>
<gene>
    <name evidence="1" type="ORF">MOV92_20550</name>
</gene>
<keyword evidence="2" id="KW-1185">Reference proteome</keyword>
<evidence type="ECO:0000313" key="2">
    <source>
        <dbReference type="Proteomes" id="UP000829194"/>
    </source>
</evidence>
<dbReference type="EMBL" id="CP093547">
    <property type="protein sequence ID" value="UNP28842.1"/>
    <property type="molecule type" value="Genomic_DNA"/>
</dbReference>
<name>A0ABY3XD11_9GAMM</name>
<protein>
    <submittedName>
        <fullName evidence="1">Uncharacterized protein</fullName>
    </submittedName>
</protein>
<accession>A0ABY3XD11</accession>